<dbReference type="EC" id="2.7.8.-" evidence="4"/>
<gene>
    <name evidence="4" type="ORF">AB2L27_00895</name>
</gene>
<keyword evidence="3" id="KW-0472">Membrane</keyword>
<evidence type="ECO:0000256" key="2">
    <source>
        <dbReference type="RuleBase" id="RU003750"/>
    </source>
</evidence>
<name>A0ABV4GW65_9ACTN</name>
<feature type="transmembrane region" description="Helical" evidence="3">
    <location>
        <begin position="76"/>
        <end position="97"/>
    </location>
</feature>
<keyword evidence="3" id="KW-0812">Transmembrane</keyword>
<organism evidence="4 5">
    <name type="scientific">Kineococcus halophytocola</name>
    <dbReference type="NCBI Taxonomy" id="3234027"/>
    <lineage>
        <taxon>Bacteria</taxon>
        <taxon>Bacillati</taxon>
        <taxon>Actinomycetota</taxon>
        <taxon>Actinomycetes</taxon>
        <taxon>Kineosporiales</taxon>
        <taxon>Kineosporiaceae</taxon>
        <taxon>Kineococcus</taxon>
    </lineage>
</organism>
<reference evidence="4 5" key="1">
    <citation type="submission" date="2024-07" db="EMBL/GenBank/DDBJ databases">
        <authorList>
            <person name="Thanompreechachai J."/>
            <person name="Duangmal K."/>
        </authorList>
    </citation>
    <scope>NUCLEOTIDE SEQUENCE [LARGE SCALE GENOMIC DNA]</scope>
    <source>
        <strain evidence="4 5">LSe6-4</strain>
    </source>
</reference>
<dbReference type="InterPro" id="IPR000462">
    <property type="entry name" value="CDP-OH_P_trans"/>
</dbReference>
<dbReference type="GO" id="GO:0016740">
    <property type="term" value="F:transferase activity"/>
    <property type="evidence" value="ECO:0007669"/>
    <property type="project" value="UniProtKB-KW"/>
</dbReference>
<evidence type="ECO:0000256" key="3">
    <source>
        <dbReference type="SAM" id="Phobius"/>
    </source>
</evidence>
<feature type="transmembrane region" description="Helical" evidence="3">
    <location>
        <begin position="32"/>
        <end position="56"/>
    </location>
</feature>
<dbReference type="EMBL" id="JBGFTU010000001">
    <property type="protein sequence ID" value="MEZ0163314.1"/>
    <property type="molecule type" value="Genomic_DNA"/>
</dbReference>
<dbReference type="Gene3D" id="1.20.120.1760">
    <property type="match status" value="1"/>
</dbReference>
<dbReference type="RefSeq" id="WP_370439565.1">
    <property type="nucleotide sequence ID" value="NZ_JBGFTU010000001.1"/>
</dbReference>
<keyword evidence="5" id="KW-1185">Reference proteome</keyword>
<comment type="caution">
    <text evidence="4">The sequence shown here is derived from an EMBL/GenBank/DDBJ whole genome shotgun (WGS) entry which is preliminary data.</text>
</comment>
<keyword evidence="1 2" id="KW-0808">Transferase</keyword>
<comment type="similarity">
    <text evidence="2">Belongs to the CDP-alcohol phosphatidyltransferase class-I family.</text>
</comment>
<keyword evidence="3" id="KW-1133">Transmembrane helix</keyword>
<dbReference type="Pfam" id="PF01066">
    <property type="entry name" value="CDP-OH_P_transf"/>
    <property type="match status" value="1"/>
</dbReference>
<evidence type="ECO:0000313" key="4">
    <source>
        <dbReference type="EMBL" id="MEZ0163314.1"/>
    </source>
</evidence>
<evidence type="ECO:0000313" key="5">
    <source>
        <dbReference type="Proteomes" id="UP001565927"/>
    </source>
</evidence>
<dbReference type="InterPro" id="IPR048254">
    <property type="entry name" value="CDP_ALCOHOL_P_TRANSF_CS"/>
</dbReference>
<evidence type="ECO:0000256" key="1">
    <source>
        <dbReference type="ARBA" id="ARBA00022679"/>
    </source>
</evidence>
<protein>
    <submittedName>
        <fullName evidence="4">CDP-alcohol phosphatidyltransferase family protein</fullName>
        <ecNumber evidence="4">2.7.8.-</ecNumber>
    </submittedName>
</protein>
<accession>A0ABV4GW65</accession>
<feature type="transmembrane region" description="Helical" evidence="3">
    <location>
        <begin position="156"/>
        <end position="181"/>
    </location>
</feature>
<dbReference type="InterPro" id="IPR043130">
    <property type="entry name" value="CDP-OH_PTrfase_TM_dom"/>
</dbReference>
<proteinExistence type="inferred from homology"/>
<feature type="transmembrane region" description="Helical" evidence="3">
    <location>
        <begin position="104"/>
        <end position="126"/>
    </location>
</feature>
<dbReference type="PROSITE" id="PS00379">
    <property type="entry name" value="CDP_ALCOHOL_P_TRANSF"/>
    <property type="match status" value="1"/>
</dbReference>
<sequence>MVGHFRGCRHEGDGGVLNVPNAVTAARTVGSLACAAVAILVGSEVWLAVALAVYWIGDIADGALARRLGQETTLGAVFDIVCDRACGACFFLGWAALHPETALVVVLFLAEFMVVDFLLSFSFYLFPINSPNYFGAVDRRVFLLNWSKVAKSLNSGLIAVLLLTDVTLWVPAAIATVLVAVKSYSLLRTSRLPRPRDADCVVTGGLFAVAGP</sequence>
<dbReference type="Proteomes" id="UP001565927">
    <property type="component" value="Unassembled WGS sequence"/>
</dbReference>